<dbReference type="PANTHER" id="PTHR14015:SF2">
    <property type="entry name" value="OPIOID GROWTH FACTOR RECEPTOR (OGFR) CONSERVED DOMAIN-CONTAINING PROTEIN"/>
    <property type="match status" value="1"/>
</dbReference>
<comment type="caution">
    <text evidence="3">The sequence shown here is derived from an EMBL/GenBank/DDBJ whole genome shotgun (WGS) entry which is preliminary data.</text>
</comment>
<accession>A0AAN7T7G4</accession>
<dbReference type="InterPro" id="IPR039574">
    <property type="entry name" value="OGFr"/>
</dbReference>
<dbReference type="Pfam" id="PF04664">
    <property type="entry name" value="OGFr_N"/>
    <property type="match status" value="1"/>
</dbReference>
<dbReference type="GO" id="GO:0016020">
    <property type="term" value="C:membrane"/>
    <property type="evidence" value="ECO:0007669"/>
    <property type="project" value="InterPro"/>
</dbReference>
<dbReference type="PANTHER" id="PTHR14015">
    <property type="entry name" value="OPIOID GROWTH FACTOR RECEPTOR OGFR ZETA-TYPE OPIOID RECEPTOR"/>
    <property type="match status" value="1"/>
</dbReference>
<feature type="domain" description="Opioid growth factor receptor (OGFr) conserved" evidence="2">
    <location>
        <begin position="38"/>
        <end position="183"/>
    </location>
</feature>
<name>A0AAN7T7G4_9PEZI</name>
<protein>
    <recommendedName>
        <fullName evidence="2">Opioid growth factor receptor (OGFr) conserved domain-containing protein</fullName>
    </recommendedName>
</protein>
<proteinExistence type="inferred from homology"/>
<evidence type="ECO:0000259" key="2">
    <source>
        <dbReference type="Pfam" id="PF04664"/>
    </source>
</evidence>
<dbReference type="GO" id="GO:0140625">
    <property type="term" value="F:opioid growth factor receptor activity"/>
    <property type="evidence" value="ECO:0007669"/>
    <property type="project" value="InterPro"/>
</dbReference>
<comment type="similarity">
    <text evidence="1">Belongs to the opioid growth factor receptor family.</text>
</comment>
<evidence type="ECO:0000313" key="3">
    <source>
        <dbReference type="EMBL" id="KAK5105650.1"/>
    </source>
</evidence>
<sequence>MASRIHPVVAFYDPTTKAPYDRHDPDTTLDRVLKYSDTKLERQHDFIQHLFPTPEPSGFNAAATTLTRSVMDDFRTRKDLRDNLQRAFVRIMDFWGFTVTLNQDSATSEDFDITPSRDFEQKARQTWLQYHNHNQLRINRMIRSLRILGLERHAGCAAAMFLGADHQMQSIVNDASLQIWLNSAIRKLQYPPPRPRYHGEMENQPVCDWLAGADPAFEPSSEDAKVLVYRNPTFDLTQDAGRSGRQSQRHGPDGEVLVSLLPRTTTYGQLYAQVSKADQ</sequence>
<dbReference type="InterPro" id="IPR006757">
    <property type="entry name" value="OGF_rcpt"/>
</dbReference>
<organism evidence="3 4">
    <name type="scientific">Meristemomyces frigidus</name>
    <dbReference type="NCBI Taxonomy" id="1508187"/>
    <lineage>
        <taxon>Eukaryota</taxon>
        <taxon>Fungi</taxon>
        <taxon>Dikarya</taxon>
        <taxon>Ascomycota</taxon>
        <taxon>Pezizomycotina</taxon>
        <taxon>Dothideomycetes</taxon>
        <taxon>Dothideomycetidae</taxon>
        <taxon>Mycosphaerellales</taxon>
        <taxon>Teratosphaeriaceae</taxon>
        <taxon>Meristemomyces</taxon>
    </lineage>
</organism>
<reference evidence="3" key="1">
    <citation type="submission" date="2023-08" db="EMBL/GenBank/DDBJ databases">
        <title>Black Yeasts Isolated from many extreme environments.</title>
        <authorList>
            <person name="Coleine C."/>
            <person name="Stajich J.E."/>
            <person name="Selbmann L."/>
        </authorList>
    </citation>
    <scope>NUCLEOTIDE SEQUENCE</scope>
    <source>
        <strain evidence="3">CCFEE 5401</strain>
    </source>
</reference>
<dbReference type="EMBL" id="JAVRRL010000181">
    <property type="protein sequence ID" value="KAK5105650.1"/>
    <property type="molecule type" value="Genomic_DNA"/>
</dbReference>
<dbReference type="Proteomes" id="UP001310890">
    <property type="component" value="Unassembled WGS sequence"/>
</dbReference>
<evidence type="ECO:0000313" key="4">
    <source>
        <dbReference type="Proteomes" id="UP001310890"/>
    </source>
</evidence>
<dbReference type="AlphaFoldDB" id="A0AAN7T7G4"/>
<gene>
    <name evidence="3" type="ORF">LTR62_002634</name>
</gene>
<evidence type="ECO:0000256" key="1">
    <source>
        <dbReference type="ARBA" id="ARBA00010365"/>
    </source>
</evidence>